<reference evidence="4 5" key="1">
    <citation type="journal article" date="2013" name="Nature">
        <title>Insights into bilaterian evolution from three spiralian genomes.</title>
        <authorList>
            <person name="Simakov O."/>
            <person name="Marletaz F."/>
            <person name="Cho S.J."/>
            <person name="Edsinger-Gonzales E."/>
            <person name="Havlak P."/>
            <person name="Hellsten U."/>
            <person name="Kuo D.H."/>
            <person name="Larsson T."/>
            <person name="Lv J."/>
            <person name="Arendt D."/>
            <person name="Savage R."/>
            <person name="Osoegawa K."/>
            <person name="de Jong P."/>
            <person name="Grimwood J."/>
            <person name="Chapman J.A."/>
            <person name="Shapiro H."/>
            <person name="Aerts A."/>
            <person name="Otillar R.P."/>
            <person name="Terry A.Y."/>
            <person name="Boore J.L."/>
            <person name="Grigoriev I.V."/>
            <person name="Lindberg D.R."/>
            <person name="Seaver E.C."/>
            <person name="Weisblat D.A."/>
            <person name="Putnam N.H."/>
            <person name="Rokhsar D.S."/>
        </authorList>
    </citation>
    <scope>NUCLEOTIDE SEQUENCE [LARGE SCALE GENOMIC DNA]</scope>
</reference>
<dbReference type="InterPro" id="IPR035983">
    <property type="entry name" value="Hect_E3_ubiquitin_ligase"/>
</dbReference>
<dbReference type="GeneID" id="20236180"/>
<organism evidence="4 5">
    <name type="scientific">Lottia gigantea</name>
    <name type="common">Giant owl limpet</name>
    <dbReference type="NCBI Taxonomy" id="225164"/>
    <lineage>
        <taxon>Eukaryota</taxon>
        <taxon>Metazoa</taxon>
        <taxon>Spiralia</taxon>
        <taxon>Lophotrochozoa</taxon>
        <taxon>Mollusca</taxon>
        <taxon>Gastropoda</taxon>
        <taxon>Patellogastropoda</taxon>
        <taxon>Lottioidea</taxon>
        <taxon>Lottiidae</taxon>
        <taxon>Lottia</taxon>
    </lineage>
</organism>
<dbReference type="InterPro" id="IPR000569">
    <property type="entry name" value="HECT_dom"/>
</dbReference>
<evidence type="ECO:0000259" key="3">
    <source>
        <dbReference type="Pfam" id="PF00632"/>
    </source>
</evidence>
<dbReference type="GO" id="GO:0004842">
    <property type="term" value="F:ubiquitin-protein transferase activity"/>
    <property type="evidence" value="ECO:0007669"/>
    <property type="project" value="InterPro"/>
</dbReference>
<evidence type="ECO:0000313" key="4">
    <source>
        <dbReference type="EMBL" id="ESO91513.1"/>
    </source>
</evidence>
<evidence type="ECO:0000313" key="5">
    <source>
        <dbReference type="Proteomes" id="UP000030746"/>
    </source>
</evidence>
<feature type="domain" description="HECT" evidence="3">
    <location>
        <begin position="397"/>
        <end position="648"/>
    </location>
</feature>
<keyword evidence="5" id="KW-1185">Reference proteome</keyword>
<dbReference type="OMA" id="DNRAQTQ"/>
<feature type="region of interest" description="Disordered" evidence="2">
    <location>
        <begin position="75"/>
        <end position="99"/>
    </location>
</feature>
<dbReference type="Proteomes" id="UP000030746">
    <property type="component" value="Unassembled WGS sequence"/>
</dbReference>
<dbReference type="CTD" id="20236180"/>
<dbReference type="Gene3D" id="3.90.1750.10">
    <property type="entry name" value="Hect, E3 ligase catalytic domains"/>
    <property type="match status" value="1"/>
</dbReference>
<protein>
    <recommendedName>
        <fullName evidence="3">HECT domain-containing protein</fullName>
    </recommendedName>
</protein>
<dbReference type="RefSeq" id="XP_009058199.1">
    <property type="nucleotide sequence ID" value="XM_009059951.1"/>
</dbReference>
<dbReference type="HOGENOM" id="CLU_018414_0_0_1"/>
<accession>V3ZJQ3</accession>
<keyword evidence="1" id="KW-0833">Ubl conjugation pathway</keyword>
<sequence>MENFLKSRNVNSELINKMKDDGIDEEVLSKIEIQQLQKYLPKYGDCLAVTLFAKQHTSLQTNDRKRTLRERLVSKLQGNQNEHGRRATAQEGNRNAKKGSRKIELGWLHEYSEKGLKQVRSPNGGGTRTVDMYLDSSISDLLVEAKQLFFPNGTSKKGPAKNFDFYITDQTQTKLDWTITLNHVSQTTKLKALRFYMVTKAVDDDNTLPDLTPRIKQAKLDIEAATQPNEDKNGSDLESEDFFDKYVYSDIETPSFDILQQAMTDSNIPQEPSNLRKSPVHYIDHIDTQLEPENSQNTITCMQDTSLCDSPITSTVRNESRSNSQIRCQQADFADPFSMNLCLHRTILQNELIGYFKNPDILHSNLNISFVDEKGQDQDGLSRDAYAGFWDSFYQRNTDGETYRVPILVNEYSQKEWGSIGRILLKGFIDHRYFPINLAPAFAIALIHGEDSITPSILKDSFLLFLSNSEKDVLIQAIDGKDFDEDELLGILDRFHSHVLPHKDELNAFILQVAHRVIIQEPKYALDSMKAVCGTALRDFLPDSNSILNIYESLKTTVMKVIKLFNAIPLNKEETMAFDFLKRFIRGRNSEQLRRLLRLLTGSDVICVDKIEVSFVVRHGSRRIPTIHTCGPSLELPSTYSSFPDFRSEWENILENRESIKMNIA</sequence>
<proteinExistence type="predicted"/>
<evidence type="ECO:0000256" key="1">
    <source>
        <dbReference type="ARBA" id="ARBA00022786"/>
    </source>
</evidence>
<dbReference type="KEGG" id="lgi:LOTGIDRAFT_153955"/>
<dbReference type="SUPFAM" id="SSF56204">
    <property type="entry name" value="Hect, E3 ligase catalytic domain"/>
    <property type="match status" value="1"/>
</dbReference>
<name>V3ZJQ3_LOTGI</name>
<evidence type="ECO:0000256" key="2">
    <source>
        <dbReference type="SAM" id="MobiDB-lite"/>
    </source>
</evidence>
<dbReference type="EMBL" id="KB202283">
    <property type="protein sequence ID" value="ESO91513.1"/>
    <property type="molecule type" value="Genomic_DNA"/>
</dbReference>
<dbReference type="AlphaFoldDB" id="V3ZJQ3"/>
<dbReference type="OrthoDB" id="6141057at2759"/>
<gene>
    <name evidence="4" type="ORF">LOTGIDRAFT_153955</name>
</gene>
<dbReference type="Pfam" id="PF00632">
    <property type="entry name" value="HECT"/>
    <property type="match status" value="1"/>
</dbReference>